<reference evidence="2" key="1">
    <citation type="journal article" date="2020" name="mSystems">
        <title>Genome- and Community-Level Interaction Insights into Carbon Utilization and Element Cycling Functions of Hydrothermarchaeota in Hydrothermal Sediment.</title>
        <authorList>
            <person name="Zhou Z."/>
            <person name="Liu Y."/>
            <person name="Xu W."/>
            <person name="Pan J."/>
            <person name="Luo Z.H."/>
            <person name="Li M."/>
        </authorList>
    </citation>
    <scope>NUCLEOTIDE SEQUENCE [LARGE SCALE GENOMIC DNA]</scope>
    <source>
        <strain evidence="2">SpSt-972</strain>
    </source>
</reference>
<dbReference type="AlphaFoldDB" id="A0A832EXP9"/>
<accession>A0A832EXP9</accession>
<comment type="caution">
    <text evidence="2">The sequence shown here is derived from an EMBL/GenBank/DDBJ whole genome shotgun (WGS) entry which is preliminary data.</text>
</comment>
<gene>
    <name evidence="2" type="ORF">ENX80_02435</name>
</gene>
<feature type="domain" description="Transglutaminase-like" evidence="1">
    <location>
        <begin position="116"/>
        <end position="186"/>
    </location>
</feature>
<name>A0A832EXP9_DESAE</name>
<proteinExistence type="predicted"/>
<evidence type="ECO:0000313" key="2">
    <source>
        <dbReference type="EMBL" id="HGA37663.1"/>
    </source>
</evidence>
<organism evidence="2">
    <name type="scientific">Desulfurella acetivorans</name>
    <dbReference type="NCBI Taxonomy" id="33002"/>
    <lineage>
        <taxon>Bacteria</taxon>
        <taxon>Pseudomonadati</taxon>
        <taxon>Campylobacterota</taxon>
        <taxon>Desulfurellia</taxon>
        <taxon>Desulfurellales</taxon>
        <taxon>Desulfurellaceae</taxon>
        <taxon>Desulfurella</taxon>
    </lineage>
</organism>
<dbReference type="EMBL" id="DTPL01000159">
    <property type="protein sequence ID" value="HGA37663.1"/>
    <property type="molecule type" value="Genomic_DNA"/>
</dbReference>
<evidence type="ECO:0000259" key="1">
    <source>
        <dbReference type="Pfam" id="PF04473"/>
    </source>
</evidence>
<protein>
    <recommendedName>
        <fullName evidence="1">Transglutaminase-like domain-containing protein</fullName>
    </recommendedName>
</protein>
<sequence length="236" mass="26772">MKKKVRQVIISAVIIFLCIFTLSFNVYSKELSWSWVFRERRHSVVINISESTYEEFVKKPRCSYICELQSAIQSEPVIANIANQLREKAEENGYDNSPKVFAEFIASFGQSIAQRTYYNYLNANHVDWYPLYATQLLGRLLFAKNGTGLCADFSILTDALLFLNGFHRSGLVEIDSKDHMAIVVDLPGVVCHGAYINGRIWCFIDSTGLDNFDLYNGAPPGTPVKVYLPFKKDIGQ</sequence>
<dbReference type="InterPro" id="IPR007562">
    <property type="entry name" value="Transglutaminase-like_domain"/>
</dbReference>
<dbReference type="Pfam" id="PF04473">
    <property type="entry name" value="DUF553"/>
    <property type="match status" value="1"/>
</dbReference>